<sequence length="304" mass="33657">MSAGPRLIRVPSRLLPVSYTILFLVKASRLFVLCALLLFVSCYPAAHAQTTSTPLTIGQTFTLPSEALHETRRINVYVPPGYTDSAAIRLPVLYMPDGGQKEDFLHVAGLVQVLTGNGTMRPFILVGIENTQRRRDLTGPTNSEEDRKIAPQVGGSAAFRLFIRTELMPLIRERYHTAAETAIMGESLAGLFVLETLLLEPELFDTYIAFDPSLWWNKGQLVDQAKALLTSYSGPAKTVYVASSSDDAQIPESRRLPSALKAAKRTIRWYYESMPEETHATIYHPAALHALRTVFKPTAHTAGK</sequence>
<protein>
    <submittedName>
        <fullName evidence="1">Alpha/beta hydrolase</fullName>
    </submittedName>
</protein>
<dbReference type="PANTHER" id="PTHR48098:SF6">
    <property type="entry name" value="FERRI-BACILLIBACTIN ESTERASE BESA"/>
    <property type="match status" value="1"/>
</dbReference>
<name>A0ABR7MJQ9_9BACT</name>
<reference evidence="1 2" key="1">
    <citation type="submission" date="2020-08" db="EMBL/GenBank/DDBJ databases">
        <title>Hymenobacter sp.</title>
        <authorList>
            <person name="Kim M.K."/>
        </authorList>
    </citation>
    <scope>NUCLEOTIDE SEQUENCE [LARGE SCALE GENOMIC DNA]</scope>
    <source>
        <strain evidence="1 2">BT507</strain>
    </source>
</reference>
<dbReference type="GO" id="GO:0016787">
    <property type="term" value="F:hydrolase activity"/>
    <property type="evidence" value="ECO:0007669"/>
    <property type="project" value="UniProtKB-KW"/>
</dbReference>
<dbReference type="Proteomes" id="UP000622017">
    <property type="component" value="Unassembled WGS sequence"/>
</dbReference>
<proteinExistence type="predicted"/>
<dbReference type="EMBL" id="JACSCY010000006">
    <property type="protein sequence ID" value="MBC6611319.1"/>
    <property type="molecule type" value="Genomic_DNA"/>
</dbReference>
<keyword evidence="2" id="KW-1185">Reference proteome</keyword>
<dbReference type="PANTHER" id="PTHR48098">
    <property type="entry name" value="ENTEROCHELIN ESTERASE-RELATED"/>
    <property type="match status" value="1"/>
</dbReference>
<dbReference type="InterPro" id="IPR000801">
    <property type="entry name" value="Esterase-like"/>
</dbReference>
<dbReference type="SUPFAM" id="SSF53474">
    <property type="entry name" value="alpha/beta-Hydrolases"/>
    <property type="match status" value="1"/>
</dbReference>
<dbReference type="Pfam" id="PF00756">
    <property type="entry name" value="Esterase"/>
    <property type="match status" value="1"/>
</dbReference>
<keyword evidence="1" id="KW-0378">Hydrolase</keyword>
<organism evidence="1 2">
    <name type="scientific">Hymenobacter citatus</name>
    <dbReference type="NCBI Taxonomy" id="2763506"/>
    <lineage>
        <taxon>Bacteria</taxon>
        <taxon>Pseudomonadati</taxon>
        <taxon>Bacteroidota</taxon>
        <taxon>Cytophagia</taxon>
        <taxon>Cytophagales</taxon>
        <taxon>Hymenobacteraceae</taxon>
        <taxon>Hymenobacter</taxon>
    </lineage>
</organism>
<dbReference type="InterPro" id="IPR050583">
    <property type="entry name" value="Mycobacterial_A85_antigen"/>
</dbReference>
<comment type="caution">
    <text evidence="1">The sequence shown here is derived from an EMBL/GenBank/DDBJ whole genome shotgun (WGS) entry which is preliminary data.</text>
</comment>
<dbReference type="InterPro" id="IPR029058">
    <property type="entry name" value="AB_hydrolase_fold"/>
</dbReference>
<accession>A0ABR7MJQ9</accession>
<gene>
    <name evidence="1" type="ORF">H8B15_10315</name>
</gene>
<evidence type="ECO:0000313" key="2">
    <source>
        <dbReference type="Proteomes" id="UP000622017"/>
    </source>
</evidence>
<evidence type="ECO:0000313" key="1">
    <source>
        <dbReference type="EMBL" id="MBC6611319.1"/>
    </source>
</evidence>
<dbReference type="Gene3D" id="3.40.50.1820">
    <property type="entry name" value="alpha/beta hydrolase"/>
    <property type="match status" value="1"/>
</dbReference>